<reference evidence="1 2" key="1">
    <citation type="journal article" date="2011" name="Nature">
        <title>A high-resolution map of human evolutionary constraint using 29 mammals.</title>
        <authorList>
            <person name="Lindblad-Toh K."/>
            <person name="Garber M."/>
            <person name="Zuk O."/>
            <person name="Lin M.F."/>
            <person name="Parker B.J."/>
            <person name="Washietl S."/>
            <person name="Kheradpour P."/>
            <person name="Ernst J."/>
            <person name="Jordan G."/>
            <person name="Mauceli E."/>
            <person name="Ward L.D."/>
            <person name="Lowe C.B."/>
            <person name="Holloway A.K."/>
            <person name="Clamp M."/>
            <person name="Gnerre S."/>
            <person name="Alfoldi J."/>
            <person name="Beal K."/>
            <person name="Chang J."/>
            <person name="Clawson H."/>
            <person name="Cuff J."/>
            <person name="Di Palma F."/>
            <person name="Fitzgerald S."/>
            <person name="Flicek P."/>
            <person name="Guttman M."/>
            <person name="Hubisz M.J."/>
            <person name="Jaffe D.B."/>
            <person name="Jungreis I."/>
            <person name="Kent W.J."/>
            <person name="Kostka D."/>
            <person name="Lara M."/>
            <person name="Martins A.L."/>
            <person name="Massingham T."/>
            <person name="Moltke I."/>
            <person name="Raney B.J."/>
            <person name="Rasmussen M.D."/>
            <person name="Robinson J."/>
            <person name="Stark A."/>
            <person name="Vilella A.J."/>
            <person name="Wen J."/>
            <person name="Xie X."/>
            <person name="Zody M.C."/>
            <person name="Baldwin J."/>
            <person name="Bloom T."/>
            <person name="Chin C.W."/>
            <person name="Heiman D."/>
            <person name="Nicol R."/>
            <person name="Nusbaum C."/>
            <person name="Young S."/>
            <person name="Wilkinson J."/>
            <person name="Worley K.C."/>
            <person name="Kovar C.L."/>
            <person name="Muzny D.M."/>
            <person name="Gibbs R.A."/>
            <person name="Cree A."/>
            <person name="Dihn H.H."/>
            <person name="Fowler G."/>
            <person name="Jhangiani S."/>
            <person name="Joshi V."/>
            <person name="Lee S."/>
            <person name="Lewis L.R."/>
            <person name="Nazareth L.V."/>
            <person name="Okwuonu G."/>
            <person name="Santibanez J."/>
            <person name="Warren W.C."/>
            <person name="Mardis E.R."/>
            <person name="Weinstock G.M."/>
            <person name="Wilson R.K."/>
            <person name="Delehaunty K."/>
            <person name="Dooling D."/>
            <person name="Fronik C."/>
            <person name="Fulton L."/>
            <person name="Fulton B."/>
            <person name="Graves T."/>
            <person name="Minx P."/>
            <person name="Sodergren E."/>
            <person name="Birney E."/>
            <person name="Margulies E.H."/>
            <person name="Herrero J."/>
            <person name="Green E.D."/>
            <person name="Haussler D."/>
            <person name="Siepel A."/>
            <person name="Goldman N."/>
            <person name="Pollard K.S."/>
            <person name="Pedersen J.S."/>
            <person name="Lander E.S."/>
            <person name="Kellis M."/>
        </authorList>
    </citation>
    <scope>NUCLEOTIDE SEQUENCE [LARGE SCALE GENOMIC DNA]</scope>
</reference>
<name>G1Q715_MYOLU</name>
<dbReference type="Gene3D" id="6.10.140.750">
    <property type="match status" value="1"/>
</dbReference>
<evidence type="ECO:0000313" key="2">
    <source>
        <dbReference type="Proteomes" id="UP000001074"/>
    </source>
</evidence>
<dbReference type="AlphaFoldDB" id="G1Q715"/>
<accession>G1Q715</accession>
<dbReference type="Ensembl" id="ENSMLUT00000025468.1">
    <property type="protein sequence ID" value="ENSMLUP00000019498.1"/>
    <property type="gene ID" value="ENSMLUG00000029285.1"/>
</dbReference>
<proteinExistence type="predicted"/>
<dbReference type="EMBL" id="AAPE02039795">
    <property type="status" value="NOT_ANNOTATED_CDS"/>
    <property type="molecule type" value="Genomic_DNA"/>
</dbReference>
<dbReference type="GO" id="GO:0097602">
    <property type="term" value="F:cullin family protein binding"/>
    <property type="evidence" value="ECO:0007669"/>
    <property type="project" value="TreeGrafter"/>
</dbReference>
<reference evidence="1" key="3">
    <citation type="submission" date="2025-09" db="UniProtKB">
        <authorList>
            <consortium name="Ensembl"/>
        </authorList>
    </citation>
    <scope>IDENTIFICATION</scope>
</reference>
<sequence length="180" mass="19772">NFGSMYFLPTRQTLSQDPQSFLYLRARPTPTWIKDETGAYLIDSDPTCSGPADDPRHGKLIVNKDLAEGVLEEGGFYNLASLIKLIKDEIRERDSKTSQVPGKLPVDSGLGGGAPADGVHHVRCWKFELLVSTVSSYNDGSEDQGELLCVVSKERESQDVARGNEPPQRGSVAVRRNLLL</sequence>
<dbReference type="PANTHER" id="PTHR14958:SF12">
    <property type="entry name" value="BTB_POZ DOMAIN-CONTAINING PROTEIN KCTD5"/>
    <property type="match status" value="1"/>
</dbReference>
<dbReference type="GO" id="GO:0043161">
    <property type="term" value="P:proteasome-mediated ubiquitin-dependent protein catabolic process"/>
    <property type="evidence" value="ECO:0007669"/>
    <property type="project" value="TreeGrafter"/>
</dbReference>
<dbReference type="eggNOG" id="KOG2715">
    <property type="taxonomic scope" value="Eukaryota"/>
</dbReference>
<dbReference type="OMA" id="RCNELPR"/>
<dbReference type="GO" id="GO:0005737">
    <property type="term" value="C:cytoplasm"/>
    <property type="evidence" value="ECO:0007669"/>
    <property type="project" value="TreeGrafter"/>
</dbReference>
<dbReference type="GO" id="GO:0031463">
    <property type="term" value="C:Cul3-RING ubiquitin ligase complex"/>
    <property type="evidence" value="ECO:0007669"/>
    <property type="project" value="TreeGrafter"/>
</dbReference>
<dbReference type="Proteomes" id="UP000001074">
    <property type="component" value="Unassembled WGS sequence"/>
</dbReference>
<dbReference type="InterPro" id="IPR011333">
    <property type="entry name" value="SKP1/BTB/POZ_sf"/>
</dbReference>
<dbReference type="PANTHER" id="PTHR14958">
    <property type="entry name" value="POTASSIUM CHANNEL TETRAMERISATION DOMAIN CONTAINING PROTEIN"/>
    <property type="match status" value="1"/>
</dbReference>
<evidence type="ECO:0000313" key="1">
    <source>
        <dbReference type="Ensembl" id="ENSMLUP00000019498.1"/>
    </source>
</evidence>
<dbReference type="Gene3D" id="3.30.710.10">
    <property type="entry name" value="Potassium Channel Kv1.1, Chain A"/>
    <property type="match status" value="1"/>
</dbReference>
<dbReference type="HOGENOM" id="CLU_070830_1_0_1"/>
<dbReference type="Gene3D" id="3.30.70.2000">
    <property type="match status" value="1"/>
</dbReference>
<protein>
    <submittedName>
        <fullName evidence="1">Uncharacterized protein</fullName>
    </submittedName>
</protein>
<dbReference type="SUPFAM" id="SSF54695">
    <property type="entry name" value="POZ domain"/>
    <property type="match status" value="1"/>
</dbReference>
<organism evidence="1 2">
    <name type="scientific">Myotis lucifugus</name>
    <name type="common">Little brown bat</name>
    <dbReference type="NCBI Taxonomy" id="59463"/>
    <lineage>
        <taxon>Eukaryota</taxon>
        <taxon>Metazoa</taxon>
        <taxon>Chordata</taxon>
        <taxon>Craniata</taxon>
        <taxon>Vertebrata</taxon>
        <taxon>Euteleostomi</taxon>
        <taxon>Mammalia</taxon>
        <taxon>Eutheria</taxon>
        <taxon>Laurasiatheria</taxon>
        <taxon>Chiroptera</taxon>
        <taxon>Yangochiroptera</taxon>
        <taxon>Vespertilionidae</taxon>
        <taxon>Myotis</taxon>
    </lineage>
</organism>
<dbReference type="InParanoid" id="G1Q715"/>
<dbReference type="GeneTree" id="ENSGT00940000160374"/>
<dbReference type="STRING" id="59463.ENSMLUP00000019498"/>
<keyword evidence="2" id="KW-1185">Reference proteome</keyword>
<reference evidence="1" key="2">
    <citation type="submission" date="2025-08" db="UniProtKB">
        <authorList>
            <consortium name="Ensembl"/>
        </authorList>
    </citation>
    <scope>IDENTIFICATION</scope>
</reference>